<proteinExistence type="predicted"/>
<accession>A0A397W6E3</accession>
<reference evidence="1 2" key="1">
    <citation type="submission" date="2018-06" db="EMBL/GenBank/DDBJ databases">
        <title>Comparative genomics reveals the genomic features of Rhizophagus irregularis, R. cerebriforme, R. diaphanum and Gigaspora rosea, and their symbiotic lifestyle signature.</title>
        <authorList>
            <person name="Morin E."/>
            <person name="San Clemente H."/>
            <person name="Chen E.C.H."/>
            <person name="De La Providencia I."/>
            <person name="Hainaut M."/>
            <person name="Kuo A."/>
            <person name="Kohler A."/>
            <person name="Murat C."/>
            <person name="Tang N."/>
            <person name="Roy S."/>
            <person name="Loubradou J."/>
            <person name="Henrissat B."/>
            <person name="Grigoriev I.V."/>
            <person name="Corradi N."/>
            <person name="Roux C."/>
            <person name="Martin F.M."/>
        </authorList>
    </citation>
    <scope>NUCLEOTIDE SEQUENCE [LARGE SCALE GENOMIC DNA]</scope>
    <source>
        <strain evidence="1 2">DAOM 194757</strain>
    </source>
</reference>
<sequence length="105" mass="12621">MKIENRFNILGSVLNIFEWNSILCRFNILGLVLNIFKWSSILCHFNMLGLVLNIFEWNSNGLFYIVFHLDASNLQKIHTKFCVQASVFCFRIYLYNVEYYLQLYY</sequence>
<protein>
    <submittedName>
        <fullName evidence="1">Uncharacterized protein</fullName>
    </submittedName>
</protein>
<name>A0A397W6E3_9GLOM</name>
<dbReference type="Proteomes" id="UP000266673">
    <property type="component" value="Unassembled WGS sequence"/>
</dbReference>
<comment type="caution">
    <text evidence="1">The sequence shown here is derived from an EMBL/GenBank/DDBJ whole genome shotgun (WGS) entry which is preliminary data.</text>
</comment>
<evidence type="ECO:0000313" key="2">
    <source>
        <dbReference type="Proteomes" id="UP000266673"/>
    </source>
</evidence>
<gene>
    <name evidence="1" type="ORF">C2G38_452577</name>
</gene>
<dbReference type="EMBL" id="QKWP01000017">
    <property type="protein sequence ID" value="RIB30264.1"/>
    <property type="molecule type" value="Genomic_DNA"/>
</dbReference>
<dbReference type="AlphaFoldDB" id="A0A397W6E3"/>
<keyword evidence="2" id="KW-1185">Reference proteome</keyword>
<organism evidence="1 2">
    <name type="scientific">Gigaspora rosea</name>
    <dbReference type="NCBI Taxonomy" id="44941"/>
    <lineage>
        <taxon>Eukaryota</taxon>
        <taxon>Fungi</taxon>
        <taxon>Fungi incertae sedis</taxon>
        <taxon>Mucoromycota</taxon>
        <taxon>Glomeromycotina</taxon>
        <taxon>Glomeromycetes</taxon>
        <taxon>Diversisporales</taxon>
        <taxon>Gigasporaceae</taxon>
        <taxon>Gigaspora</taxon>
    </lineage>
</organism>
<evidence type="ECO:0000313" key="1">
    <source>
        <dbReference type="EMBL" id="RIB30264.1"/>
    </source>
</evidence>